<evidence type="ECO:0000313" key="5">
    <source>
        <dbReference type="RefSeq" id="XP_019096819.1"/>
    </source>
</evidence>
<protein>
    <submittedName>
        <fullName evidence="3 4">Diacylglycerol kinase 3-like</fullName>
    </submittedName>
</protein>
<reference evidence="3 4" key="3">
    <citation type="submission" date="2025-05" db="UniProtKB">
        <authorList>
            <consortium name="RefSeq"/>
        </authorList>
    </citation>
    <scope>IDENTIFICATION</scope>
    <source>
        <tissue evidence="3 4">Leaf</tissue>
    </source>
</reference>
<keyword evidence="2" id="KW-1185">Reference proteome</keyword>
<name>A0ABM0XH68_CAMSA</name>
<reference evidence="2" key="1">
    <citation type="journal article" date="1997" name="Nucleic Acids Res.">
        <title>tRNAscan-SE: a program for improved detection of transfer RNA genes in genomic sequence.</title>
        <authorList>
            <person name="Lowe T.M."/>
            <person name="Eddy S.R."/>
        </authorList>
    </citation>
    <scope>NUCLEOTIDE SEQUENCE [LARGE SCALE GENOMIC DNA]</scope>
    <source>
        <strain evidence="2">r\DH55</strain>
    </source>
</reference>
<gene>
    <name evidence="3 4 5" type="primary">LOC104764162</name>
</gene>
<organism evidence="2 4">
    <name type="scientific">Camelina sativa</name>
    <name type="common">False flax</name>
    <name type="synonym">Myagrum sativum</name>
    <dbReference type="NCBI Taxonomy" id="90675"/>
    <lineage>
        <taxon>Eukaryota</taxon>
        <taxon>Viridiplantae</taxon>
        <taxon>Streptophyta</taxon>
        <taxon>Embryophyta</taxon>
        <taxon>Tracheophyta</taxon>
        <taxon>Spermatophyta</taxon>
        <taxon>Magnoliopsida</taxon>
        <taxon>eudicotyledons</taxon>
        <taxon>Gunneridae</taxon>
        <taxon>Pentapetalae</taxon>
        <taxon>rosids</taxon>
        <taxon>malvids</taxon>
        <taxon>Brassicales</taxon>
        <taxon>Brassicaceae</taxon>
        <taxon>Camelineae</taxon>
        <taxon>Camelina</taxon>
    </lineage>
</organism>
<evidence type="ECO:0000313" key="3">
    <source>
        <dbReference type="RefSeq" id="XP_010485940.1"/>
    </source>
</evidence>
<dbReference type="Proteomes" id="UP000694864">
    <property type="component" value="Chromosome 19"/>
</dbReference>
<dbReference type="GeneID" id="104764162"/>
<evidence type="ECO:0000313" key="4">
    <source>
        <dbReference type="RefSeq" id="XP_010485941.1"/>
    </source>
</evidence>
<dbReference type="RefSeq" id="XP_010485941.1">
    <property type="nucleotide sequence ID" value="XM_010487639.2"/>
</dbReference>
<reference evidence="2" key="2">
    <citation type="journal article" date="2014" name="Nat. Commun.">
        <title>The emerging biofuel crop Camelina sativa retains a highly undifferentiated hexaploid genome structure.</title>
        <authorList>
            <person name="Kagale S."/>
            <person name="Koh C."/>
            <person name="Nixon J."/>
            <person name="Bollina V."/>
            <person name="Clarke W.E."/>
            <person name="Tuteja R."/>
            <person name="Spillane C."/>
            <person name="Robinson S.J."/>
            <person name="Links M.G."/>
            <person name="Clarke C."/>
            <person name="Higgins E.E."/>
            <person name="Huebert T."/>
            <person name="Sharpe A.G."/>
            <person name="Parkin I.A."/>
        </authorList>
    </citation>
    <scope>NUCLEOTIDE SEQUENCE [LARGE SCALE GENOMIC DNA]</scope>
    <source>
        <strain evidence="2">r\DH55</strain>
    </source>
</reference>
<evidence type="ECO:0000256" key="1">
    <source>
        <dbReference type="SAM" id="MobiDB-lite"/>
    </source>
</evidence>
<accession>A0ABM0XH68</accession>
<evidence type="ECO:0000313" key="2">
    <source>
        <dbReference type="Proteomes" id="UP000694864"/>
    </source>
</evidence>
<dbReference type="RefSeq" id="XP_010485940.1">
    <property type="nucleotide sequence ID" value="XM_010487638.2"/>
</dbReference>
<proteinExistence type="predicted"/>
<sequence length="144" mass="16179">MDSPLSKTDASKEKFVGSPRPSTTTADSNAMRGCRLANLTWFGVDKVELRQKLMMPEYFRLAMRDCIKLKDSTRFMCSGLSILMVVFINPKSGGHHGLVLKEKLQLLMSDIQVFYLTEVKPHEFVRYGLACLEIVAAKGDECAK</sequence>
<dbReference type="RefSeq" id="XP_019096819.1">
    <property type="nucleotide sequence ID" value="XM_019241274.1"/>
</dbReference>
<feature type="region of interest" description="Disordered" evidence="1">
    <location>
        <begin position="1"/>
        <end position="28"/>
    </location>
</feature>